<name>A0ABT9UCG9_PAEHA</name>
<feature type="compositionally biased region" description="Polar residues" evidence="1">
    <location>
        <begin position="75"/>
        <end position="90"/>
    </location>
</feature>
<comment type="caution">
    <text evidence="2">The sequence shown here is derived from an EMBL/GenBank/DDBJ whole genome shotgun (WGS) entry which is preliminary data.</text>
</comment>
<feature type="region of interest" description="Disordered" evidence="1">
    <location>
        <begin position="1"/>
        <end position="33"/>
    </location>
</feature>
<proteinExistence type="predicted"/>
<protein>
    <submittedName>
        <fullName evidence="2">Uncharacterized protein</fullName>
    </submittedName>
</protein>
<sequence>MFAKFQPKAEVKTESPHAAPPLNATEQKETVSGVPLSAKEMMLLQKSIGNMAVQRMLQGSLPKNKVPEAKGKQPESLSTMPSKAESEMQTNEGQDELMEEAVQSLSIEDILAMQPSDSKRSREEMERDIRLAQSTVDKVMAECGTLDEIGAYFPLLQLRFGLKQIGFKDLGTPTAQVAMEINPKGACLFTGNNNYALNKGDSHGMPDKQDVKFKTGKSSTGHAWAKEMTAGLLGPNHPQGFGPTDQRALMRYLPTNRKKHPGLENRYIRGHLLNDSLGGPGLEQNLFPITERANKDHEQFVESQVKKWVNQSGYFVYYHVEVKNINESLNTAYTDDDRNYVDADLHCEAYVLSVNGGRSKLTHYVNCVIKSKHGAVQGPQDLGVATAAGPDDADASHKKFITNNWVELSVTKNKGEKGFDPVIEEVADGIMEFYKEVTRIIPKEQTIISMLSQLVEPKLKSIKPMNLGFVLKAIVLDSKGDAKGISQIQNSNFGNVAAWNHITNELSKKKDEIADMFDQLTHVIDEYDKLNAAEIEWLSQNKYSCYAKLVINKMLEHYPIVDDHITEMKKKLYESGWQAARVNNNNLLVSDDYQEGHQDYLDGFIRAESRNDCNIDKEGFKKGHQDYLDGLACAQAGNVAPFNYQAYEAAHNEYNDGLDKARQGLNPENQNKARKAAHDEYEAGWQDADGSQNYLQNTAAYKAGHDDYMTGLTDVRSGVPAQRADYAYNRAFEEYDEGRFDVADNWEDARLRDGRAYEAGFNDYQSGWTDARNGVNGPPMGHHAYKLGFIDYESGLEDAQGSLAKQISTSAYEAAYDDYNNGFEDAQSDNGQNDNTAAYITGFNEYFDGLNDASNQLVYQNGNAAYMAGYLEYEDGKSRAEMDREPDNDTFAYMEGYNSVDNSVKKQKTQ</sequence>
<dbReference type="EMBL" id="JAUSSU010000016">
    <property type="protein sequence ID" value="MDQ0116144.1"/>
    <property type="molecule type" value="Genomic_DNA"/>
</dbReference>
<evidence type="ECO:0000313" key="3">
    <source>
        <dbReference type="Proteomes" id="UP001229346"/>
    </source>
</evidence>
<gene>
    <name evidence="2" type="ORF">J2T15_005620</name>
</gene>
<accession>A0ABT9UCG9</accession>
<dbReference type="Proteomes" id="UP001229346">
    <property type="component" value="Unassembled WGS sequence"/>
</dbReference>
<organism evidence="2 3">
    <name type="scientific">Paenibacillus harenae</name>
    <dbReference type="NCBI Taxonomy" id="306543"/>
    <lineage>
        <taxon>Bacteria</taxon>
        <taxon>Bacillati</taxon>
        <taxon>Bacillota</taxon>
        <taxon>Bacilli</taxon>
        <taxon>Bacillales</taxon>
        <taxon>Paenibacillaceae</taxon>
        <taxon>Paenibacillus</taxon>
    </lineage>
</organism>
<keyword evidence="3" id="KW-1185">Reference proteome</keyword>
<evidence type="ECO:0000313" key="2">
    <source>
        <dbReference type="EMBL" id="MDQ0116144.1"/>
    </source>
</evidence>
<reference evidence="2 3" key="1">
    <citation type="submission" date="2023-07" db="EMBL/GenBank/DDBJ databases">
        <title>Sorghum-associated microbial communities from plants grown in Nebraska, USA.</title>
        <authorList>
            <person name="Schachtman D."/>
        </authorList>
    </citation>
    <scope>NUCLEOTIDE SEQUENCE [LARGE SCALE GENOMIC DNA]</scope>
    <source>
        <strain evidence="2 3">CC482</strain>
    </source>
</reference>
<evidence type="ECO:0000256" key="1">
    <source>
        <dbReference type="SAM" id="MobiDB-lite"/>
    </source>
</evidence>
<dbReference type="RefSeq" id="WP_307208179.1">
    <property type="nucleotide sequence ID" value="NZ_JAUSSU010000016.1"/>
</dbReference>
<feature type="region of interest" description="Disordered" evidence="1">
    <location>
        <begin position="60"/>
        <end position="90"/>
    </location>
</feature>